<organism evidence="2 3">
    <name type="scientific">Ceriporiopsis subvermispora (strain B)</name>
    <name type="common">White-rot fungus</name>
    <name type="synonym">Gelatoporia subvermispora</name>
    <dbReference type="NCBI Taxonomy" id="914234"/>
    <lineage>
        <taxon>Eukaryota</taxon>
        <taxon>Fungi</taxon>
        <taxon>Dikarya</taxon>
        <taxon>Basidiomycota</taxon>
        <taxon>Agaricomycotina</taxon>
        <taxon>Agaricomycetes</taxon>
        <taxon>Polyporales</taxon>
        <taxon>Gelatoporiaceae</taxon>
        <taxon>Gelatoporia</taxon>
    </lineage>
</organism>
<protein>
    <submittedName>
        <fullName evidence="2">Uncharacterized protein</fullName>
    </submittedName>
</protein>
<dbReference type="HOGENOM" id="CLU_1077694_0_0_1"/>
<dbReference type="AlphaFoldDB" id="M2RBT2"/>
<name>M2RBT2_CERS8</name>
<evidence type="ECO:0000313" key="3">
    <source>
        <dbReference type="Proteomes" id="UP000016930"/>
    </source>
</evidence>
<dbReference type="Proteomes" id="UP000016930">
    <property type="component" value="Unassembled WGS sequence"/>
</dbReference>
<proteinExistence type="predicted"/>
<feature type="region of interest" description="Disordered" evidence="1">
    <location>
        <begin position="191"/>
        <end position="215"/>
    </location>
</feature>
<evidence type="ECO:0000313" key="2">
    <source>
        <dbReference type="EMBL" id="EMD36256.1"/>
    </source>
</evidence>
<keyword evidence="3" id="KW-1185">Reference proteome</keyword>
<dbReference type="EMBL" id="KB445798">
    <property type="protein sequence ID" value="EMD36256.1"/>
    <property type="molecule type" value="Genomic_DNA"/>
</dbReference>
<evidence type="ECO:0000256" key="1">
    <source>
        <dbReference type="SAM" id="MobiDB-lite"/>
    </source>
</evidence>
<sequence>MPHPTEHILQVNGWDYSHPVNGYMPLTTGGFHVVNSPEQDRYAGISKIRTANVPHVAEGLFQHAPFQDTFTGSIERKSTQYQMRGPIDWDIFQLLQAADDMHSNGKQQTQLMPGMELEMELEDGTRSTFPPPNAIANLEFEHSDERAEGRENTHTRMSLSPPAFILSSGVPSPLVTPAALELLSVGTIESPGAEDETDVQPAPTGSLEAKTRKHQRIRRPFGEACDRCSRRKISCIESAGGHLPALDMRGDIPTMFAP</sequence>
<gene>
    <name evidence="2" type="ORF">CERSUDRAFT_95600</name>
</gene>
<reference evidence="2 3" key="1">
    <citation type="journal article" date="2012" name="Proc. Natl. Acad. Sci. U.S.A.">
        <title>Comparative genomics of Ceriporiopsis subvermispora and Phanerochaete chrysosporium provide insight into selective ligninolysis.</title>
        <authorList>
            <person name="Fernandez-Fueyo E."/>
            <person name="Ruiz-Duenas F.J."/>
            <person name="Ferreira P."/>
            <person name="Floudas D."/>
            <person name="Hibbett D.S."/>
            <person name="Canessa P."/>
            <person name="Larrondo L.F."/>
            <person name="James T.Y."/>
            <person name="Seelenfreund D."/>
            <person name="Lobos S."/>
            <person name="Polanco R."/>
            <person name="Tello M."/>
            <person name="Honda Y."/>
            <person name="Watanabe T."/>
            <person name="Watanabe T."/>
            <person name="Ryu J.S."/>
            <person name="Kubicek C.P."/>
            <person name="Schmoll M."/>
            <person name="Gaskell J."/>
            <person name="Hammel K.E."/>
            <person name="St John F.J."/>
            <person name="Vanden Wymelenberg A."/>
            <person name="Sabat G."/>
            <person name="Splinter BonDurant S."/>
            <person name="Syed K."/>
            <person name="Yadav J.S."/>
            <person name="Doddapaneni H."/>
            <person name="Subramanian V."/>
            <person name="Lavin J.L."/>
            <person name="Oguiza J.A."/>
            <person name="Perez G."/>
            <person name="Pisabarro A.G."/>
            <person name="Ramirez L."/>
            <person name="Santoyo F."/>
            <person name="Master E."/>
            <person name="Coutinho P.M."/>
            <person name="Henrissat B."/>
            <person name="Lombard V."/>
            <person name="Magnuson J.K."/>
            <person name="Kuees U."/>
            <person name="Hori C."/>
            <person name="Igarashi K."/>
            <person name="Samejima M."/>
            <person name="Held B.W."/>
            <person name="Barry K.W."/>
            <person name="LaButti K.M."/>
            <person name="Lapidus A."/>
            <person name="Lindquist E.A."/>
            <person name="Lucas S.M."/>
            <person name="Riley R."/>
            <person name="Salamov A.A."/>
            <person name="Hoffmeister D."/>
            <person name="Schwenk D."/>
            <person name="Hadar Y."/>
            <person name="Yarden O."/>
            <person name="de Vries R.P."/>
            <person name="Wiebenga A."/>
            <person name="Stenlid J."/>
            <person name="Eastwood D."/>
            <person name="Grigoriev I.V."/>
            <person name="Berka R.M."/>
            <person name="Blanchette R.A."/>
            <person name="Kersten P."/>
            <person name="Martinez A.T."/>
            <person name="Vicuna R."/>
            <person name="Cullen D."/>
        </authorList>
    </citation>
    <scope>NUCLEOTIDE SEQUENCE [LARGE SCALE GENOMIC DNA]</scope>
    <source>
        <strain evidence="2 3">B</strain>
    </source>
</reference>
<accession>M2RBT2</accession>